<dbReference type="Proteomes" id="UP000887579">
    <property type="component" value="Unplaced"/>
</dbReference>
<evidence type="ECO:0000313" key="1">
    <source>
        <dbReference type="Proteomes" id="UP000887579"/>
    </source>
</evidence>
<sequence length="416" mass="49375">MQKLHRTCKYFCIQAPYLIVDTIVNDRDQCRIENEEYNDCIFYRHDSPIKNIWVTKKIDQCGWGGILWIIEKCTATELYLKDLGLMFDSFEILGKWNTVKRLVLDTVESKTSKLKRNYASSSYIYATHEEMIACFPSAEHIKVKCSMKCSPRSTPLFTMNQLLSIPYENKIKSFFLEDVEKIVNEDAYLKFLKAHAAENAKFGIVFRSENPQIEYENPQIANLKRKFDILYKDDIESRRITPQFKASVFVNVNREFNVVEFNKAKKFCFSSTNVQPQYFPKLQKTCKYFFFKHPYLIVTDIWSDCNCTRVTIDGKKYWTYDEIDYFPQILVTQALRFGVDDNKYFRKWMQKILRWDIPEVEFADFRLPYSSFKIVTKSQKVVKWNSKLCMVVEDKMKNHISIDSMLLHLPNIVDFT</sequence>
<dbReference type="WBParaSite" id="ES5_v2.g23286.t1">
    <property type="protein sequence ID" value="ES5_v2.g23286.t1"/>
    <property type="gene ID" value="ES5_v2.g23286"/>
</dbReference>
<evidence type="ECO:0000313" key="2">
    <source>
        <dbReference type="WBParaSite" id="ES5_v2.g23286.t1"/>
    </source>
</evidence>
<accession>A0AC34G123</accession>
<proteinExistence type="predicted"/>
<organism evidence="1 2">
    <name type="scientific">Panagrolaimus sp. ES5</name>
    <dbReference type="NCBI Taxonomy" id="591445"/>
    <lineage>
        <taxon>Eukaryota</taxon>
        <taxon>Metazoa</taxon>
        <taxon>Ecdysozoa</taxon>
        <taxon>Nematoda</taxon>
        <taxon>Chromadorea</taxon>
        <taxon>Rhabditida</taxon>
        <taxon>Tylenchina</taxon>
        <taxon>Panagrolaimomorpha</taxon>
        <taxon>Panagrolaimoidea</taxon>
        <taxon>Panagrolaimidae</taxon>
        <taxon>Panagrolaimus</taxon>
    </lineage>
</organism>
<reference evidence="2" key="1">
    <citation type="submission" date="2022-11" db="UniProtKB">
        <authorList>
            <consortium name="WormBaseParasite"/>
        </authorList>
    </citation>
    <scope>IDENTIFICATION</scope>
</reference>
<name>A0AC34G123_9BILA</name>
<protein>
    <submittedName>
        <fullName evidence="2">Uncharacterized protein</fullName>
    </submittedName>
</protein>